<reference evidence="2" key="1">
    <citation type="submission" date="2020-02" db="EMBL/GenBank/DDBJ databases">
        <authorList>
            <person name="Meier V. D."/>
        </authorList>
    </citation>
    <scope>NUCLEOTIDE SEQUENCE</scope>
    <source>
        <strain evidence="2">AVDCRST_MAG93</strain>
    </source>
</reference>
<protein>
    <submittedName>
        <fullName evidence="2">Uncharacterized protein</fullName>
    </submittedName>
</protein>
<proteinExistence type="predicted"/>
<feature type="region of interest" description="Disordered" evidence="1">
    <location>
        <begin position="1"/>
        <end position="23"/>
    </location>
</feature>
<gene>
    <name evidence="2" type="ORF">AVDCRST_MAG93-6840</name>
</gene>
<dbReference type="AlphaFoldDB" id="A0A6J4M0Q3"/>
<organism evidence="2">
    <name type="scientific">uncultured Chloroflexia bacterium</name>
    <dbReference type="NCBI Taxonomy" id="1672391"/>
    <lineage>
        <taxon>Bacteria</taxon>
        <taxon>Bacillati</taxon>
        <taxon>Chloroflexota</taxon>
        <taxon>Chloroflexia</taxon>
        <taxon>environmental samples</taxon>
    </lineage>
</organism>
<evidence type="ECO:0000256" key="1">
    <source>
        <dbReference type="SAM" id="MobiDB-lite"/>
    </source>
</evidence>
<dbReference type="EMBL" id="CADCTR010002302">
    <property type="protein sequence ID" value="CAA9344968.1"/>
    <property type="molecule type" value="Genomic_DNA"/>
</dbReference>
<accession>A0A6J4M0Q3</accession>
<sequence length="23" mass="2582">MITSSDEEIEKAGPLLQKSYEVN</sequence>
<name>A0A6J4M0Q3_9CHLR</name>
<evidence type="ECO:0000313" key="2">
    <source>
        <dbReference type="EMBL" id="CAA9344968.1"/>
    </source>
</evidence>